<organism evidence="1 2">
    <name type="scientific">Steinernema glaseri</name>
    <dbReference type="NCBI Taxonomy" id="37863"/>
    <lineage>
        <taxon>Eukaryota</taxon>
        <taxon>Metazoa</taxon>
        <taxon>Ecdysozoa</taxon>
        <taxon>Nematoda</taxon>
        <taxon>Chromadorea</taxon>
        <taxon>Rhabditida</taxon>
        <taxon>Tylenchina</taxon>
        <taxon>Panagrolaimomorpha</taxon>
        <taxon>Strongyloidoidea</taxon>
        <taxon>Steinernematidae</taxon>
        <taxon>Steinernema</taxon>
    </lineage>
</organism>
<accession>A0A1I7Y698</accession>
<keyword evidence="1" id="KW-1185">Reference proteome</keyword>
<protein>
    <submittedName>
        <fullName evidence="2">DUF1917 domain-containing protein</fullName>
    </submittedName>
</protein>
<dbReference type="AlphaFoldDB" id="A0A1I7Y698"/>
<dbReference type="WBParaSite" id="L893_g13172.t1">
    <property type="protein sequence ID" value="L893_g13172.t1"/>
    <property type="gene ID" value="L893_g13172"/>
</dbReference>
<evidence type="ECO:0000313" key="1">
    <source>
        <dbReference type="Proteomes" id="UP000095287"/>
    </source>
</evidence>
<reference evidence="2" key="1">
    <citation type="submission" date="2016-11" db="UniProtKB">
        <authorList>
            <consortium name="WormBaseParasite"/>
        </authorList>
    </citation>
    <scope>IDENTIFICATION</scope>
</reference>
<proteinExistence type="predicted"/>
<sequence length="327" mass="37742">MRSHYELVVAVSCKNADMSTLSVFKRDSSRSYVPSVQMASDSLPMDSVPPTFCLDVMGNLDLNWRKYGELAKALTGRWKAAARSFADNIHDLKLRCKVVDGQWSYVVTFRNHRDDRSTDELLAMSRRYIRCCYIVIITDYDDADYYSYDPCPKEKILNQLIPWAIQQLRPSSRIFFQHNLFHLSRQDAELCFLTREEADLVYRSLLDSSGFGIRCFGALGLKYYGPESETFLSTLIMEAIVNAWDKADNYLYVCTPRYTGLEEVLSVPVPPGVSRRLLKAKDENKYFMVWSKEKGSMLSCTIDYVEHKISFNSPPEERVYDPNNMCL</sequence>
<name>A0A1I7Y698_9BILA</name>
<dbReference type="Proteomes" id="UP000095287">
    <property type="component" value="Unplaced"/>
</dbReference>
<evidence type="ECO:0000313" key="2">
    <source>
        <dbReference type="WBParaSite" id="L893_g13172.t1"/>
    </source>
</evidence>